<dbReference type="AlphaFoldDB" id="A0A841ETF9"/>
<dbReference type="PROSITE" id="PS50949">
    <property type="entry name" value="HTH_GNTR"/>
    <property type="match status" value="1"/>
</dbReference>
<keyword evidence="2 5" id="KW-0238">DNA-binding</keyword>
<dbReference type="RefSeq" id="WP_184134664.1">
    <property type="nucleotide sequence ID" value="NZ_JACHKT010000018.1"/>
</dbReference>
<dbReference type="CDD" id="cd07377">
    <property type="entry name" value="WHTH_GntR"/>
    <property type="match status" value="1"/>
</dbReference>
<dbReference type="InterPro" id="IPR036390">
    <property type="entry name" value="WH_DNA-bd_sf"/>
</dbReference>
<accession>A0A841ETF9</accession>
<feature type="domain" description="HTH gntR-type" evidence="4">
    <location>
        <begin position="7"/>
        <end position="75"/>
    </location>
</feature>
<dbReference type="PANTHER" id="PTHR38445:SF10">
    <property type="entry name" value="GNTR-FAMILY TRANSCRIPTIONAL REGULATOR"/>
    <property type="match status" value="1"/>
</dbReference>
<dbReference type="Gene3D" id="1.10.287.100">
    <property type="match status" value="1"/>
</dbReference>
<dbReference type="EMBL" id="JACHKT010000018">
    <property type="protein sequence ID" value="MBB6003948.1"/>
    <property type="molecule type" value="Genomic_DNA"/>
</dbReference>
<gene>
    <name evidence="5" type="ORF">HNP25_002609</name>
</gene>
<name>A0A841ETF9_9BACT</name>
<dbReference type="GO" id="GO:0003677">
    <property type="term" value="F:DNA binding"/>
    <property type="evidence" value="ECO:0007669"/>
    <property type="project" value="UniProtKB-KW"/>
</dbReference>
<keyword evidence="6" id="KW-1185">Reference proteome</keyword>
<organism evidence="5 6">
    <name type="scientific">Arcicella rosea</name>
    <dbReference type="NCBI Taxonomy" id="502909"/>
    <lineage>
        <taxon>Bacteria</taxon>
        <taxon>Pseudomonadati</taxon>
        <taxon>Bacteroidota</taxon>
        <taxon>Cytophagia</taxon>
        <taxon>Cytophagales</taxon>
        <taxon>Flectobacillaceae</taxon>
        <taxon>Arcicella</taxon>
    </lineage>
</organism>
<dbReference type="SMART" id="SM00345">
    <property type="entry name" value="HTH_GNTR"/>
    <property type="match status" value="1"/>
</dbReference>
<evidence type="ECO:0000256" key="3">
    <source>
        <dbReference type="ARBA" id="ARBA00023163"/>
    </source>
</evidence>
<dbReference type="InterPro" id="IPR036388">
    <property type="entry name" value="WH-like_DNA-bd_sf"/>
</dbReference>
<dbReference type="Pfam" id="PF00392">
    <property type="entry name" value="GntR"/>
    <property type="match status" value="1"/>
</dbReference>
<keyword evidence="3" id="KW-0804">Transcription</keyword>
<dbReference type="SUPFAM" id="SSF46785">
    <property type="entry name" value="Winged helix' DNA-binding domain"/>
    <property type="match status" value="1"/>
</dbReference>
<dbReference type="Proteomes" id="UP000524404">
    <property type="component" value="Unassembled WGS sequence"/>
</dbReference>
<evidence type="ECO:0000256" key="1">
    <source>
        <dbReference type="ARBA" id="ARBA00023015"/>
    </source>
</evidence>
<comment type="caution">
    <text evidence="5">The sequence shown here is derived from an EMBL/GenBank/DDBJ whole genome shotgun (WGS) entry which is preliminary data.</text>
</comment>
<dbReference type="InterPro" id="IPR000524">
    <property type="entry name" value="Tscrpt_reg_HTH_GntR"/>
</dbReference>
<protein>
    <submittedName>
        <fullName evidence="5">DNA-binding transcriptional regulator YhcF (GntR family)</fullName>
    </submittedName>
</protein>
<dbReference type="PANTHER" id="PTHR38445">
    <property type="entry name" value="HTH-TYPE TRANSCRIPTIONAL REPRESSOR YTRA"/>
    <property type="match status" value="1"/>
</dbReference>
<evidence type="ECO:0000313" key="6">
    <source>
        <dbReference type="Proteomes" id="UP000524404"/>
    </source>
</evidence>
<evidence type="ECO:0000259" key="4">
    <source>
        <dbReference type="PROSITE" id="PS50949"/>
    </source>
</evidence>
<evidence type="ECO:0000313" key="5">
    <source>
        <dbReference type="EMBL" id="MBB6003948.1"/>
    </source>
</evidence>
<evidence type="ECO:0000256" key="2">
    <source>
        <dbReference type="ARBA" id="ARBA00023125"/>
    </source>
</evidence>
<dbReference type="GO" id="GO:0003700">
    <property type="term" value="F:DNA-binding transcription factor activity"/>
    <property type="evidence" value="ECO:0007669"/>
    <property type="project" value="InterPro"/>
</dbReference>
<reference evidence="5 6" key="1">
    <citation type="submission" date="2020-08" db="EMBL/GenBank/DDBJ databases">
        <title>Functional genomics of gut bacteria from endangered species of beetles.</title>
        <authorList>
            <person name="Carlos-Shanley C."/>
        </authorList>
    </citation>
    <scope>NUCLEOTIDE SEQUENCE [LARGE SCALE GENOMIC DNA]</scope>
    <source>
        <strain evidence="5 6">S00070</strain>
    </source>
</reference>
<sequence length="122" mass="14462">MEFRDNQAIYLQIAEYICERILLKQWKIGDKIASVRELAVQLEVNPNTVVRTYEFLHQKEIIFTKRGMGFFVSDEAEDKVLAFRKDEFLGNELPVFFKNVHLLGLDFDFIKEKYEAFKTANF</sequence>
<dbReference type="Gene3D" id="1.10.10.10">
    <property type="entry name" value="Winged helix-like DNA-binding domain superfamily/Winged helix DNA-binding domain"/>
    <property type="match status" value="1"/>
</dbReference>
<proteinExistence type="predicted"/>
<keyword evidence="1" id="KW-0805">Transcription regulation</keyword>